<gene>
    <name evidence="7" type="ORF">AWN73_09520</name>
</gene>
<name>A0A2S7FDQ1_CLOBU</name>
<dbReference type="GO" id="GO:0046872">
    <property type="term" value="F:metal ion binding"/>
    <property type="evidence" value="ECO:0007669"/>
    <property type="project" value="UniProtKB-KW"/>
</dbReference>
<dbReference type="GO" id="GO:0051536">
    <property type="term" value="F:iron-sulfur cluster binding"/>
    <property type="evidence" value="ECO:0007669"/>
    <property type="project" value="UniProtKB-KW"/>
</dbReference>
<protein>
    <submittedName>
        <fullName evidence="7">Nitroreductase</fullName>
    </submittedName>
</protein>
<accession>A0A2S7FDQ1</accession>
<dbReference type="InterPro" id="IPR029479">
    <property type="entry name" value="Nitroreductase"/>
</dbReference>
<dbReference type="Pfam" id="PF00881">
    <property type="entry name" value="Nitroreductase"/>
    <property type="match status" value="1"/>
</dbReference>
<evidence type="ECO:0000256" key="2">
    <source>
        <dbReference type="ARBA" id="ARBA00022723"/>
    </source>
</evidence>
<keyword evidence="5" id="KW-0411">Iron-sulfur</keyword>
<organism evidence="7 8">
    <name type="scientific">Clostridium butyricum</name>
    <dbReference type="NCBI Taxonomy" id="1492"/>
    <lineage>
        <taxon>Bacteria</taxon>
        <taxon>Bacillati</taxon>
        <taxon>Bacillota</taxon>
        <taxon>Clostridia</taxon>
        <taxon>Eubacteriales</taxon>
        <taxon>Clostridiaceae</taxon>
        <taxon>Clostridium</taxon>
    </lineage>
</organism>
<dbReference type="Gene3D" id="3.30.70.20">
    <property type="match status" value="1"/>
</dbReference>
<reference evidence="7 8" key="1">
    <citation type="submission" date="2016-01" db="EMBL/GenBank/DDBJ databases">
        <title>Characterization of the Clostridium difficile lineages that are prevalent in Hong Kong and China.</title>
        <authorList>
            <person name="Kwok J.S.-L."/>
            <person name="Lam W.-Y."/>
            <person name="Ip M."/>
            <person name="Chan T.-F."/>
            <person name="Hawkey P.M."/>
            <person name="Tsui S.K.-W."/>
        </authorList>
    </citation>
    <scope>NUCLEOTIDE SEQUENCE [LARGE SCALE GENOMIC DNA]</scope>
    <source>
        <strain evidence="7 8">300064</strain>
    </source>
</reference>
<sequence length="278" mass="31418">MFKVNKDKCIGCSQCVKDCPVRVISLIDNKAEINNNNCMKCGHCIAICPVNAVSTDDYNMEEVISYDKNSFSVDPDNLLNFIKFRRSVRKFKDKKVEKDAISKIIDAGRFTQTSTNSQDVSYTVITEKLDELKVLTYESLKNKGESILASLTDKSLTKETERLKRYARIWMYMYAEYKKDPVKNDRLFFNAPLAIVVTSPTPINAGLASSNMELMTDALGLGTFFSGFFVAASQDNKEILDLLGIEDSKQIATCLVIGYPDVKYQRTAPRKDAEIKWI</sequence>
<comment type="caution">
    <text evidence="7">The sequence shown here is derived from an EMBL/GenBank/DDBJ whole genome shotgun (WGS) entry which is preliminary data.</text>
</comment>
<dbReference type="SUPFAM" id="SSF54862">
    <property type="entry name" value="4Fe-4S ferredoxins"/>
    <property type="match status" value="1"/>
</dbReference>
<dbReference type="CDD" id="cd02143">
    <property type="entry name" value="nitroreductase_FeS-like"/>
    <property type="match status" value="1"/>
</dbReference>
<dbReference type="PROSITE" id="PS00198">
    <property type="entry name" value="4FE4S_FER_1"/>
    <property type="match status" value="2"/>
</dbReference>
<feature type="domain" description="4Fe-4S ferredoxin-type" evidence="6">
    <location>
        <begin position="1"/>
        <end position="29"/>
    </location>
</feature>
<evidence type="ECO:0000313" key="7">
    <source>
        <dbReference type="EMBL" id="PPV16745.1"/>
    </source>
</evidence>
<dbReference type="GO" id="GO:0016491">
    <property type="term" value="F:oxidoreductase activity"/>
    <property type="evidence" value="ECO:0007669"/>
    <property type="project" value="UniProtKB-KW"/>
</dbReference>
<keyword evidence="2" id="KW-0479">Metal-binding</keyword>
<dbReference type="Pfam" id="PF13237">
    <property type="entry name" value="Fer4_10"/>
    <property type="match status" value="1"/>
</dbReference>
<dbReference type="PANTHER" id="PTHR43673:SF10">
    <property type="entry name" value="NADH DEHYDROGENASE_NAD(P)H NITROREDUCTASE XCC3605-RELATED"/>
    <property type="match status" value="1"/>
</dbReference>
<evidence type="ECO:0000259" key="6">
    <source>
        <dbReference type="PROSITE" id="PS51379"/>
    </source>
</evidence>
<dbReference type="RefSeq" id="WP_043665185.1">
    <property type="nucleotide sequence ID" value="NZ_JSEG01000015.1"/>
</dbReference>
<evidence type="ECO:0000256" key="3">
    <source>
        <dbReference type="ARBA" id="ARBA00023002"/>
    </source>
</evidence>
<evidence type="ECO:0000313" key="8">
    <source>
        <dbReference type="Proteomes" id="UP000238081"/>
    </source>
</evidence>
<proteinExistence type="inferred from homology"/>
<keyword evidence="4" id="KW-0408">Iron</keyword>
<dbReference type="PANTHER" id="PTHR43673">
    <property type="entry name" value="NAD(P)H NITROREDUCTASE YDGI-RELATED"/>
    <property type="match status" value="1"/>
</dbReference>
<dbReference type="InterPro" id="IPR017896">
    <property type="entry name" value="4Fe4S_Fe-S-bd"/>
</dbReference>
<evidence type="ECO:0000256" key="4">
    <source>
        <dbReference type="ARBA" id="ARBA00023004"/>
    </source>
</evidence>
<evidence type="ECO:0000256" key="1">
    <source>
        <dbReference type="ARBA" id="ARBA00007118"/>
    </source>
</evidence>
<dbReference type="EMBL" id="LRDH01000067">
    <property type="protein sequence ID" value="PPV16745.1"/>
    <property type="molecule type" value="Genomic_DNA"/>
</dbReference>
<dbReference type="Gene3D" id="3.40.109.10">
    <property type="entry name" value="NADH Oxidase"/>
    <property type="match status" value="1"/>
</dbReference>
<comment type="similarity">
    <text evidence="1">Belongs to the nitroreductase family.</text>
</comment>
<dbReference type="SUPFAM" id="SSF55469">
    <property type="entry name" value="FMN-dependent nitroreductase-like"/>
    <property type="match status" value="1"/>
</dbReference>
<dbReference type="AlphaFoldDB" id="A0A2S7FDQ1"/>
<dbReference type="InterPro" id="IPR000415">
    <property type="entry name" value="Nitroreductase-like"/>
</dbReference>
<dbReference type="PROSITE" id="PS51379">
    <property type="entry name" value="4FE4S_FER_2"/>
    <property type="match status" value="2"/>
</dbReference>
<feature type="domain" description="4Fe-4S ferredoxin-type" evidence="6">
    <location>
        <begin position="30"/>
        <end position="58"/>
    </location>
</feature>
<evidence type="ECO:0000256" key="5">
    <source>
        <dbReference type="ARBA" id="ARBA00023014"/>
    </source>
</evidence>
<dbReference type="InterPro" id="IPR017900">
    <property type="entry name" value="4Fe4S_Fe_S_CS"/>
</dbReference>
<dbReference type="Proteomes" id="UP000238081">
    <property type="component" value="Unassembled WGS sequence"/>
</dbReference>
<keyword evidence="3" id="KW-0560">Oxidoreductase</keyword>